<reference evidence="4" key="1">
    <citation type="submission" date="2016-06" db="UniProtKB">
        <authorList>
            <consortium name="WormBaseParasite"/>
        </authorList>
    </citation>
    <scope>IDENTIFICATION</scope>
</reference>
<dbReference type="WBParaSite" id="SBAD_0001305901-mRNA-1">
    <property type="protein sequence ID" value="SBAD_0001305901-mRNA-1"/>
    <property type="gene ID" value="SBAD_0001305901"/>
</dbReference>
<keyword evidence="3" id="KW-1185">Reference proteome</keyword>
<dbReference type="AlphaFoldDB" id="A0A183J9V1"/>
<dbReference type="Proteomes" id="UP000270296">
    <property type="component" value="Unassembled WGS sequence"/>
</dbReference>
<evidence type="ECO:0000313" key="4">
    <source>
        <dbReference type="WBParaSite" id="SBAD_0001305901-mRNA-1"/>
    </source>
</evidence>
<dbReference type="EMBL" id="UZAM01018397">
    <property type="protein sequence ID" value="VDP50556.1"/>
    <property type="molecule type" value="Genomic_DNA"/>
</dbReference>
<sequence>LLVRCTTAFTNSPQKSSKRKESLTLKERLQHVRRRLLDPDGGSFWSSSSSSATAADDHCEKATTSSSRGRFWRKRFGCGSGDAPGSRYGSASAESAATKDKKSPSSRNRRILRSFSDFDLHSFLYTNPSSSSVAVVLPSTTTLSAVASPGNGNGSCPTDAVAAVANDIEPHRMQELLWRECNSTSSIDTIAAMATTLGQDNEENFVVASSSTCSRCRRSKQNSIDNEEEQAGGEEDEEDDDDDEDDEGLAAEYNVVDEVEPVVEQRPHCRRSDQPEEGHRAITSVTAIDHDKFHLLEKVLPGDEQQLLPPRQQQPSPASKQQQQQQRFLCSSSPASSCSSSSSSAASASVAPAAAAAAAVCSSPSSSSKKPSRILKRSKAVDLTCIEGTTVVANPPPNPSTVRVRSSSAEQQQVDMFSYRTADSLSGSDQAISEFFKNGGLGS</sequence>
<evidence type="ECO:0000313" key="3">
    <source>
        <dbReference type="Proteomes" id="UP000270296"/>
    </source>
</evidence>
<gene>
    <name evidence="2" type="ORF">SBAD_LOCUS12649</name>
</gene>
<protein>
    <submittedName>
        <fullName evidence="4">Mucin-19</fullName>
    </submittedName>
</protein>
<evidence type="ECO:0000256" key="1">
    <source>
        <dbReference type="SAM" id="MobiDB-lite"/>
    </source>
</evidence>
<feature type="compositionally biased region" description="Basic and acidic residues" evidence="1">
    <location>
        <begin position="263"/>
        <end position="279"/>
    </location>
</feature>
<name>A0A183J9V1_9BILA</name>
<feature type="region of interest" description="Disordered" evidence="1">
    <location>
        <begin position="82"/>
        <end position="108"/>
    </location>
</feature>
<evidence type="ECO:0000313" key="2">
    <source>
        <dbReference type="EMBL" id="VDP50556.1"/>
    </source>
</evidence>
<feature type="region of interest" description="Disordered" evidence="1">
    <location>
        <begin position="38"/>
        <end position="61"/>
    </location>
</feature>
<feature type="region of interest" description="Disordered" evidence="1">
    <location>
        <begin position="217"/>
        <end position="279"/>
    </location>
</feature>
<accession>A0A183J9V1</accession>
<organism evidence="4">
    <name type="scientific">Soboliphyme baturini</name>
    <dbReference type="NCBI Taxonomy" id="241478"/>
    <lineage>
        <taxon>Eukaryota</taxon>
        <taxon>Metazoa</taxon>
        <taxon>Ecdysozoa</taxon>
        <taxon>Nematoda</taxon>
        <taxon>Enoplea</taxon>
        <taxon>Dorylaimia</taxon>
        <taxon>Dioctophymatida</taxon>
        <taxon>Dioctophymatoidea</taxon>
        <taxon>Soboliphymatidae</taxon>
        <taxon>Soboliphyme</taxon>
    </lineage>
</organism>
<proteinExistence type="predicted"/>
<reference evidence="2 3" key="2">
    <citation type="submission" date="2018-11" db="EMBL/GenBank/DDBJ databases">
        <authorList>
            <consortium name="Pathogen Informatics"/>
        </authorList>
    </citation>
    <scope>NUCLEOTIDE SEQUENCE [LARGE SCALE GENOMIC DNA]</scope>
</reference>
<feature type="region of interest" description="Disordered" evidence="1">
    <location>
        <begin position="307"/>
        <end position="349"/>
    </location>
</feature>
<feature type="compositionally biased region" description="Acidic residues" evidence="1">
    <location>
        <begin position="225"/>
        <end position="261"/>
    </location>
</feature>